<proteinExistence type="predicted"/>
<keyword evidence="2" id="KW-0808">Transferase</keyword>
<evidence type="ECO:0000313" key="2">
    <source>
        <dbReference type="EMBL" id="KAB3534112.1"/>
    </source>
</evidence>
<dbReference type="RefSeq" id="WP_151861435.1">
    <property type="nucleotide sequence ID" value="NZ_WBZC01000032.1"/>
</dbReference>
<dbReference type="OrthoDB" id="9797989at2"/>
<dbReference type="GO" id="GO:0016747">
    <property type="term" value="F:acyltransferase activity, transferring groups other than amino-acyl groups"/>
    <property type="evidence" value="ECO:0007669"/>
    <property type="project" value="InterPro"/>
</dbReference>
<comment type="caution">
    <text evidence="2">The sequence shown here is derived from an EMBL/GenBank/DDBJ whole genome shotgun (WGS) entry which is preliminary data.</text>
</comment>
<reference evidence="2 3" key="1">
    <citation type="submission" date="2019-10" db="EMBL/GenBank/DDBJ databases">
        <title>Alkaliphilus serpentinus sp. nov. and Alkaliphilus pronyensis sp. nov., two novel anaerobic alkaliphilic species isolated from the serpentinized-hosted hydrothermal field of the Prony Bay (New Caledonia).</title>
        <authorList>
            <person name="Postec A."/>
        </authorList>
    </citation>
    <scope>NUCLEOTIDE SEQUENCE [LARGE SCALE GENOMIC DNA]</scope>
    <source>
        <strain evidence="2 3">LacV</strain>
    </source>
</reference>
<evidence type="ECO:0000313" key="3">
    <source>
        <dbReference type="Proteomes" id="UP000432715"/>
    </source>
</evidence>
<protein>
    <submittedName>
        <fullName evidence="2">GNAT family N-acetyltransferase</fullName>
    </submittedName>
</protein>
<sequence length="150" mass="17144">MELRNYEVLSGEEIDIVLHKKSSGDILKGWSPEYKFQILLQGTDTVIGYINLRLGDSEKVINYIGHIGYGIDEQYRGSKFAAKACNIIREIIKDHSMKKVIITCNPDNYASRKICETIGATFIEIVDIPETSDAYSTNETQKCRYEWIIQ</sequence>
<dbReference type="Pfam" id="PF13302">
    <property type="entry name" value="Acetyltransf_3"/>
    <property type="match status" value="1"/>
</dbReference>
<dbReference type="InterPro" id="IPR016181">
    <property type="entry name" value="Acyl_CoA_acyltransferase"/>
</dbReference>
<dbReference type="Gene3D" id="3.40.630.30">
    <property type="match status" value="1"/>
</dbReference>
<dbReference type="SUPFAM" id="SSF55729">
    <property type="entry name" value="Acyl-CoA N-acyltransferases (Nat)"/>
    <property type="match status" value="1"/>
</dbReference>
<keyword evidence="3" id="KW-1185">Reference proteome</keyword>
<dbReference type="PANTHER" id="PTHR39173:SF1">
    <property type="entry name" value="ACETYLTRANSFERASE"/>
    <property type="match status" value="1"/>
</dbReference>
<dbReference type="PANTHER" id="PTHR39173">
    <property type="entry name" value="ACETYLTRANSFERASE"/>
    <property type="match status" value="1"/>
</dbReference>
<feature type="domain" description="N-acetyltransferase" evidence="1">
    <location>
        <begin position="32"/>
        <end position="120"/>
    </location>
</feature>
<gene>
    <name evidence="2" type="ORF">F8154_09765</name>
</gene>
<dbReference type="Proteomes" id="UP000432715">
    <property type="component" value="Unassembled WGS sequence"/>
</dbReference>
<dbReference type="InterPro" id="IPR000182">
    <property type="entry name" value="GNAT_dom"/>
</dbReference>
<evidence type="ECO:0000259" key="1">
    <source>
        <dbReference type="Pfam" id="PF13302"/>
    </source>
</evidence>
<dbReference type="AlphaFoldDB" id="A0A6I0F471"/>
<dbReference type="EMBL" id="WBZC01000032">
    <property type="protein sequence ID" value="KAB3534112.1"/>
    <property type="molecule type" value="Genomic_DNA"/>
</dbReference>
<organism evidence="2 3">
    <name type="scientific">Alkaliphilus pronyensis</name>
    <dbReference type="NCBI Taxonomy" id="1482732"/>
    <lineage>
        <taxon>Bacteria</taxon>
        <taxon>Bacillati</taxon>
        <taxon>Bacillota</taxon>
        <taxon>Clostridia</taxon>
        <taxon>Peptostreptococcales</taxon>
        <taxon>Natronincolaceae</taxon>
        <taxon>Alkaliphilus</taxon>
    </lineage>
</organism>
<accession>A0A6I0F471</accession>
<name>A0A6I0F471_9FIRM</name>